<dbReference type="EMBL" id="JAGMWT010000001">
    <property type="protein sequence ID" value="KAH7138460.1"/>
    <property type="molecule type" value="Genomic_DNA"/>
</dbReference>
<reference evidence="1" key="1">
    <citation type="journal article" date="2021" name="Nat. Commun.">
        <title>Genetic determinants of endophytism in the Arabidopsis root mycobiome.</title>
        <authorList>
            <person name="Mesny F."/>
            <person name="Miyauchi S."/>
            <person name="Thiergart T."/>
            <person name="Pickel B."/>
            <person name="Atanasova L."/>
            <person name="Karlsson M."/>
            <person name="Huettel B."/>
            <person name="Barry K.W."/>
            <person name="Haridas S."/>
            <person name="Chen C."/>
            <person name="Bauer D."/>
            <person name="Andreopoulos W."/>
            <person name="Pangilinan J."/>
            <person name="LaButti K."/>
            <person name="Riley R."/>
            <person name="Lipzen A."/>
            <person name="Clum A."/>
            <person name="Drula E."/>
            <person name="Henrissat B."/>
            <person name="Kohler A."/>
            <person name="Grigoriev I.V."/>
            <person name="Martin F.M."/>
            <person name="Hacquard S."/>
        </authorList>
    </citation>
    <scope>NUCLEOTIDE SEQUENCE</scope>
    <source>
        <strain evidence="1">MPI-CAGE-CH-0243</strain>
    </source>
</reference>
<sequence length="88" mass="9875">MLVHHGNLLFFPTLIGLNLSFRNGGRSQPSFGVGGMLLMHIIDRPNGVITTPAGVHPPQSSSLWRPLNFGHIFSRCADWREPIMRRQD</sequence>
<protein>
    <submittedName>
        <fullName evidence="1">Uncharacterized protein</fullName>
    </submittedName>
</protein>
<keyword evidence="2" id="KW-1185">Reference proteome</keyword>
<evidence type="ECO:0000313" key="1">
    <source>
        <dbReference type="EMBL" id="KAH7138460.1"/>
    </source>
</evidence>
<gene>
    <name evidence="1" type="ORF">B0J11DRAFT_15914</name>
</gene>
<organism evidence="1 2">
    <name type="scientific">Dendryphion nanum</name>
    <dbReference type="NCBI Taxonomy" id="256645"/>
    <lineage>
        <taxon>Eukaryota</taxon>
        <taxon>Fungi</taxon>
        <taxon>Dikarya</taxon>
        <taxon>Ascomycota</taxon>
        <taxon>Pezizomycotina</taxon>
        <taxon>Dothideomycetes</taxon>
        <taxon>Pleosporomycetidae</taxon>
        <taxon>Pleosporales</taxon>
        <taxon>Torulaceae</taxon>
        <taxon>Dendryphion</taxon>
    </lineage>
</organism>
<accession>A0A9P9EIH0</accession>
<proteinExistence type="predicted"/>
<dbReference type="Proteomes" id="UP000700596">
    <property type="component" value="Unassembled WGS sequence"/>
</dbReference>
<comment type="caution">
    <text evidence="1">The sequence shown here is derived from an EMBL/GenBank/DDBJ whole genome shotgun (WGS) entry which is preliminary data.</text>
</comment>
<dbReference type="AlphaFoldDB" id="A0A9P9EIH0"/>
<evidence type="ECO:0000313" key="2">
    <source>
        <dbReference type="Proteomes" id="UP000700596"/>
    </source>
</evidence>
<name>A0A9P9EIH0_9PLEO</name>